<dbReference type="GO" id="GO:0004713">
    <property type="term" value="F:protein tyrosine kinase activity"/>
    <property type="evidence" value="ECO:0007669"/>
    <property type="project" value="InterPro"/>
</dbReference>
<protein>
    <submittedName>
        <fullName evidence="3">Serine threonine-protein kinase ht1</fullName>
    </submittedName>
</protein>
<dbReference type="PANTHER" id="PTHR23257">
    <property type="entry name" value="SERINE-THREONINE PROTEIN KINASE"/>
    <property type="match status" value="1"/>
</dbReference>
<dbReference type="GO" id="GO:0005737">
    <property type="term" value="C:cytoplasm"/>
    <property type="evidence" value="ECO:0007669"/>
    <property type="project" value="TreeGrafter"/>
</dbReference>
<dbReference type="Pfam" id="PF07714">
    <property type="entry name" value="PK_Tyr_Ser-Thr"/>
    <property type="match status" value="1"/>
</dbReference>
<feature type="transmembrane region" description="Helical" evidence="1">
    <location>
        <begin position="107"/>
        <end position="130"/>
    </location>
</feature>
<dbReference type="OrthoDB" id="301709at2759"/>
<organism evidence="3 4">
    <name type="scientific">Stylonychia lemnae</name>
    <name type="common">Ciliate</name>
    <dbReference type="NCBI Taxonomy" id="5949"/>
    <lineage>
        <taxon>Eukaryota</taxon>
        <taxon>Sar</taxon>
        <taxon>Alveolata</taxon>
        <taxon>Ciliophora</taxon>
        <taxon>Intramacronucleata</taxon>
        <taxon>Spirotrichea</taxon>
        <taxon>Stichotrichia</taxon>
        <taxon>Sporadotrichida</taxon>
        <taxon>Oxytrichidae</taxon>
        <taxon>Stylonychinae</taxon>
        <taxon>Stylonychia</taxon>
    </lineage>
</organism>
<dbReference type="Proteomes" id="UP000039865">
    <property type="component" value="Unassembled WGS sequence"/>
</dbReference>
<feature type="transmembrane region" description="Helical" evidence="1">
    <location>
        <begin position="151"/>
        <end position="171"/>
    </location>
</feature>
<gene>
    <name evidence="3" type="primary">Contig884.g958</name>
    <name evidence="3" type="ORF">STYLEM_16452</name>
</gene>
<dbReference type="Gene3D" id="1.10.510.10">
    <property type="entry name" value="Transferase(Phosphotransferase) domain 1"/>
    <property type="match status" value="1"/>
</dbReference>
<evidence type="ECO:0000259" key="2">
    <source>
        <dbReference type="PROSITE" id="PS50011"/>
    </source>
</evidence>
<keyword evidence="1" id="KW-0812">Transmembrane</keyword>
<dbReference type="InParanoid" id="A0A078AYV9"/>
<evidence type="ECO:0000313" key="3">
    <source>
        <dbReference type="EMBL" id="CDW87349.1"/>
    </source>
</evidence>
<evidence type="ECO:0000256" key="1">
    <source>
        <dbReference type="SAM" id="Phobius"/>
    </source>
</evidence>
<proteinExistence type="predicted"/>
<dbReference type="InterPro" id="IPR011009">
    <property type="entry name" value="Kinase-like_dom_sf"/>
</dbReference>
<dbReference type="EMBL" id="CCKQ01015533">
    <property type="protein sequence ID" value="CDW87349.1"/>
    <property type="molecule type" value="Genomic_DNA"/>
</dbReference>
<keyword evidence="1" id="KW-0472">Membrane</keyword>
<feature type="transmembrane region" description="Helical" evidence="1">
    <location>
        <begin position="78"/>
        <end position="101"/>
    </location>
</feature>
<dbReference type="GO" id="GO:0005524">
    <property type="term" value="F:ATP binding"/>
    <property type="evidence" value="ECO:0007669"/>
    <property type="project" value="InterPro"/>
</dbReference>
<keyword evidence="3" id="KW-0418">Kinase</keyword>
<dbReference type="PROSITE" id="PS50011">
    <property type="entry name" value="PROTEIN_KINASE_DOM"/>
    <property type="match status" value="1"/>
</dbReference>
<dbReference type="InterPro" id="IPR050167">
    <property type="entry name" value="Ser_Thr_protein_kinase"/>
</dbReference>
<feature type="domain" description="Protein kinase" evidence="2">
    <location>
        <begin position="314"/>
        <end position="636"/>
    </location>
</feature>
<dbReference type="InterPro" id="IPR000719">
    <property type="entry name" value="Prot_kinase_dom"/>
</dbReference>
<name>A0A078AYV9_STYLE</name>
<dbReference type="InterPro" id="IPR001245">
    <property type="entry name" value="Ser-Thr/Tyr_kinase_cat_dom"/>
</dbReference>
<dbReference type="AlphaFoldDB" id="A0A078AYV9"/>
<reference evidence="3 4" key="1">
    <citation type="submission" date="2014-06" db="EMBL/GenBank/DDBJ databases">
        <authorList>
            <person name="Swart Estienne"/>
        </authorList>
    </citation>
    <scope>NUCLEOTIDE SEQUENCE [LARGE SCALE GENOMIC DNA]</scope>
    <source>
        <strain evidence="3 4">130c</strain>
    </source>
</reference>
<accession>A0A078AYV9</accession>
<keyword evidence="3" id="KW-0808">Transferase</keyword>
<keyword evidence="1" id="KW-1133">Transmembrane helix</keyword>
<evidence type="ECO:0000313" key="4">
    <source>
        <dbReference type="Proteomes" id="UP000039865"/>
    </source>
</evidence>
<dbReference type="InterPro" id="IPR020635">
    <property type="entry name" value="Tyr_kinase_cat_dom"/>
</dbReference>
<keyword evidence="4" id="KW-1185">Reference proteome</keyword>
<dbReference type="SMART" id="SM00219">
    <property type="entry name" value="TyrKc"/>
    <property type="match status" value="1"/>
</dbReference>
<dbReference type="GO" id="GO:0007165">
    <property type="term" value="P:signal transduction"/>
    <property type="evidence" value="ECO:0007669"/>
    <property type="project" value="TreeGrafter"/>
</dbReference>
<feature type="transmembrane region" description="Helical" evidence="1">
    <location>
        <begin position="191"/>
        <end position="213"/>
    </location>
</feature>
<dbReference type="OMA" id="IPVMMAM"/>
<sequence>MYKLGIDEESMFALRAAMTASTHVDQIDLIPKPLFLFIIVPDFLFIIAFLLLFWQLLSLYNQGHANLFKVMCQGRGQYLILVTIVVLSTLQLTMLCLYIFSAVSAKAFSIECTVLNFVAATFVWIVLLIYAIKFSGSPFRSPAYKIKMRKLTLAIVIWCITRYFRGISGAFETRCYKFVLQSLTNNLNDSLALPLLSILVFVIQEVVPMLVVLDWSFMEIFVICGEQNTSRRYVPGNYMYDGMSSYDYNDQFSLNFNNFKDSNFRISPSAKNIQPKLFTSRLSNDNHGSGTGGIGSRNDSLSSIQNSKTKIKRINNLGRYQQDLNGMVSRIKRQINLDLQDARQPLFQSNQNLNIINENISNNAIELISNNQQNQYLTKRIKDQENYMKPNFMKRMNVGLKDMLSILGVNFDPKKLILYILMPKEVSLFSILHQNQFNIFLSGELKKNIAIKIAKCMKNIHEKQRDLRSSDPESNYYSHKHLSSYNVMFCDFKDKVQNNTLQNEFTVQISDLGSDLLKKYAKLFMGYQNLNSWSPPELFQQDPYFKSTNSSLASIQDNQNQYYGVILWELETELIPFEGMDEKEIKNLVLDQSLRPQITHDTDQNLAYLIRSCWQKKPDKRPNFDYIIEFLDRVQFSESIKF</sequence>
<dbReference type="SUPFAM" id="SSF56112">
    <property type="entry name" value="Protein kinase-like (PK-like)"/>
    <property type="match status" value="1"/>
</dbReference>
<feature type="transmembrane region" description="Helical" evidence="1">
    <location>
        <begin position="34"/>
        <end position="57"/>
    </location>
</feature>